<feature type="transmembrane region" description="Helical" evidence="1">
    <location>
        <begin position="7"/>
        <end position="29"/>
    </location>
</feature>
<reference evidence="2 3" key="1">
    <citation type="submission" date="2019-06" db="EMBL/GenBank/DDBJ databases">
        <title>Genome of Acinetobacter radioresistens APH1, a phenol degrading strain.</title>
        <authorList>
            <person name="Liu Y."/>
        </authorList>
    </citation>
    <scope>NUCLEOTIDE SEQUENCE [LARGE SCALE GENOMIC DNA]</scope>
    <source>
        <strain evidence="2 3">APH1</strain>
    </source>
</reference>
<evidence type="ECO:0000313" key="2">
    <source>
        <dbReference type="EMBL" id="TNX92829.1"/>
    </source>
</evidence>
<dbReference type="EMBL" id="VFBM01000003">
    <property type="protein sequence ID" value="TNX92829.1"/>
    <property type="molecule type" value="Genomic_DNA"/>
</dbReference>
<keyword evidence="1" id="KW-0472">Membrane</keyword>
<dbReference type="InterPro" id="IPR047730">
    <property type="entry name" value="ABZJ_00895-like"/>
</dbReference>
<sequence length="151" mass="17495">MPSLTRYYLQFFLWCLGLTLVVGVVAALLPAGLGGILTIIPYMAAMIITLYKFLNQQGRAPSQRERKRLTLGFTLIFWGYNLSFLVLGLVWFSRKDPEIWQNFMLYLQHPQFLSLVVIMCLLMAIPLYLLTYWFYGPQAQRMAQHKFGSSD</sequence>
<evidence type="ECO:0000313" key="3">
    <source>
        <dbReference type="Proteomes" id="UP000314285"/>
    </source>
</evidence>
<proteinExistence type="predicted"/>
<organism evidence="2 3">
    <name type="scientific">Acinetobacter radioresistens</name>
    <dbReference type="NCBI Taxonomy" id="40216"/>
    <lineage>
        <taxon>Bacteria</taxon>
        <taxon>Pseudomonadati</taxon>
        <taxon>Pseudomonadota</taxon>
        <taxon>Gammaproteobacteria</taxon>
        <taxon>Moraxellales</taxon>
        <taxon>Moraxellaceae</taxon>
        <taxon>Acinetobacter</taxon>
    </lineage>
</organism>
<dbReference type="RefSeq" id="WP_005027469.1">
    <property type="nucleotide sequence ID" value="NZ_CP027365.1"/>
</dbReference>
<accession>A0A8H2K245</accession>
<feature type="transmembrane region" description="Helical" evidence="1">
    <location>
        <begin position="35"/>
        <end position="54"/>
    </location>
</feature>
<name>A0A8H2K245_ACIRA</name>
<comment type="caution">
    <text evidence="2">The sequence shown here is derived from an EMBL/GenBank/DDBJ whole genome shotgun (WGS) entry which is preliminary data.</text>
</comment>
<keyword evidence="1" id="KW-1133">Transmembrane helix</keyword>
<evidence type="ECO:0000256" key="1">
    <source>
        <dbReference type="SAM" id="Phobius"/>
    </source>
</evidence>
<protein>
    <submittedName>
        <fullName evidence="2">Uncharacterized protein</fullName>
    </submittedName>
</protein>
<feature type="transmembrane region" description="Helical" evidence="1">
    <location>
        <begin position="112"/>
        <end position="135"/>
    </location>
</feature>
<dbReference type="AlphaFoldDB" id="A0A8H2K245"/>
<keyword evidence="1" id="KW-0812">Transmembrane</keyword>
<feature type="transmembrane region" description="Helical" evidence="1">
    <location>
        <begin position="75"/>
        <end position="92"/>
    </location>
</feature>
<dbReference type="Proteomes" id="UP000314285">
    <property type="component" value="Unassembled WGS sequence"/>
</dbReference>
<dbReference type="NCBIfam" id="NF038216">
    <property type="entry name" value="ABZJ_00895_fam"/>
    <property type="match status" value="1"/>
</dbReference>
<gene>
    <name evidence="2" type="ORF">FHY67_04470</name>
</gene>